<sequence>MDVSSLHTSLSLLFVFLLLAFGIFFPRRRRYGNLPPSPPAVPIIGHLHLLKQPVHRSLQLLSQKYGPIFSLRLGSQLAVIVSSPSAVEECFTKNDVVLANRPRFASGKYVGYNYTTIGAASYGDHWRNLRRLSALEIFSSNRLNMFLGIRRDEVKRLLLRLARDSREGFAKVEMRPMLTELTFNIITRMVAGKRYYGEDVEYTEAKRFREIISQLFILGGASSNPADFLPILRWIGLGYHEKKLKKIVRETRAILQGLIDEHRSGNDKGSVDNNSMIDHLLSLQKTEPEYYTDDIIKGLVQVLILAGTDTSAATMEWAMTLLLNHPDVLEKAKAELDMHVGKDRLIEESDLPKLRYLRSIISETLRVFPVAPLLLPHMSSDDCQIGGFDIPRGTLLLVNVWALHRDPQVWEDPTSFKPERFENGERENYKLVPFGIGRRACPGAGLAQRVVGLALGSLIQCYDWKKISNTAIDTIEGKGLTMPKLQPLEAMCKAREIINENLSKKYGPSFPFASDPCSPVVIISSPSIVEECFTKNDIIFANRPRWLIGKYIGYNYTTIASASYGEHWRNLRRLSALEIFSSNRLNMFLGIRRDEIKILLHRLSQNSRDNFARVELRPMFTELTCNILMRMVTGKRYYGEDVDSEEAKHFQKIMRGIFELARASNPGDFLPLLRWVDFGGYEKKLVKLNREKDVIFQGLINEHRSPDQGLVNKNMIDHLISLQKSEPEYYTDEIIKGLALVNELLRFVFQKQILIFAGTDTTATTIEWAMSLLLNHPDVLKKARAELDTHAGKDRLMEESDFPKLQYLRSIISETLRLFPATPLLIPHISSDNCQIGGYDIPRGTILLVNAWAIHRDPKSWKDATSFKPERFENEESEAYKLLPFGLGRRACPGAGLANRVIGLTLGLLIQCYEWERVSEKEVDMAEGKGITMPKRSGNLLSKSPQHFYRHPQG</sequence>
<dbReference type="PROSITE" id="PS00086">
    <property type="entry name" value="CYTOCHROME_P450"/>
    <property type="match status" value="2"/>
</dbReference>
<dbReference type="InterPro" id="IPR050651">
    <property type="entry name" value="Plant_Cytochrome_P450_Monoox"/>
</dbReference>
<keyword evidence="3" id="KW-0349">Heme</keyword>
<evidence type="ECO:0008006" key="15">
    <source>
        <dbReference type="Google" id="ProtNLM"/>
    </source>
</evidence>
<dbReference type="CDD" id="cd20653">
    <property type="entry name" value="CYP81"/>
    <property type="match status" value="2"/>
</dbReference>
<keyword evidence="6 12" id="KW-1133">Transmembrane helix</keyword>
<keyword evidence="5" id="KW-0479">Metal-binding</keyword>
<keyword evidence="14" id="KW-1185">Reference proteome</keyword>
<proteinExistence type="inferred from homology"/>
<dbReference type="PRINTS" id="PR00385">
    <property type="entry name" value="P450"/>
</dbReference>
<evidence type="ECO:0000256" key="2">
    <source>
        <dbReference type="ARBA" id="ARBA00010617"/>
    </source>
</evidence>
<evidence type="ECO:0000313" key="13">
    <source>
        <dbReference type="EMBL" id="WJZ91912.1"/>
    </source>
</evidence>
<evidence type="ECO:0000256" key="7">
    <source>
        <dbReference type="ARBA" id="ARBA00023002"/>
    </source>
</evidence>
<dbReference type="PRINTS" id="PR00463">
    <property type="entry name" value="EP450I"/>
</dbReference>
<evidence type="ECO:0000256" key="8">
    <source>
        <dbReference type="ARBA" id="ARBA00023004"/>
    </source>
</evidence>
<evidence type="ECO:0000256" key="11">
    <source>
        <dbReference type="SAM" id="MobiDB-lite"/>
    </source>
</evidence>
<evidence type="ECO:0000313" key="14">
    <source>
        <dbReference type="Proteomes" id="UP001227230"/>
    </source>
</evidence>
<organism evidence="13 14">
    <name type="scientific">Vitis vinifera</name>
    <name type="common">Grape</name>
    <dbReference type="NCBI Taxonomy" id="29760"/>
    <lineage>
        <taxon>Eukaryota</taxon>
        <taxon>Viridiplantae</taxon>
        <taxon>Streptophyta</taxon>
        <taxon>Embryophyta</taxon>
        <taxon>Tracheophyta</taxon>
        <taxon>Spermatophyta</taxon>
        <taxon>Magnoliopsida</taxon>
        <taxon>eudicotyledons</taxon>
        <taxon>Gunneridae</taxon>
        <taxon>Pentapetalae</taxon>
        <taxon>rosids</taxon>
        <taxon>Vitales</taxon>
        <taxon>Vitaceae</taxon>
        <taxon>Viteae</taxon>
        <taxon>Vitis</taxon>
    </lineage>
</organism>
<keyword evidence="8" id="KW-0408">Iron</keyword>
<feature type="region of interest" description="Disordered" evidence="11">
    <location>
        <begin position="934"/>
        <end position="954"/>
    </location>
</feature>
<dbReference type="PANTHER" id="PTHR47947:SF62">
    <property type="entry name" value="CYTOCHROME P450, FAMILY 81, SUBFAMILY D, POLYPEPTIDE 5"/>
    <property type="match status" value="1"/>
</dbReference>
<dbReference type="Gene3D" id="1.10.630.10">
    <property type="entry name" value="Cytochrome P450"/>
    <property type="match status" value="2"/>
</dbReference>
<evidence type="ECO:0000256" key="1">
    <source>
        <dbReference type="ARBA" id="ARBA00004167"/>
    </source>
</evidence>
<keyword evidence="10 12" id="KW-0472">Membrane</keyword>
<evidence type="ECO:0000256" key="9">
    <source>
        <dbReference type="ARBA" id="ARBA00023033"/>
    </source>
</evidence>
<name>A0ABY9CAZ8_VITVI</name>
<feature type="transmembrane region" description="Helical" evidence="12">
    <location>
        <begin position="6"/>
        <end position="25"/>
    </location>
</feature>
<dbReference type="Proteomes" id="UP001227230">
    <property type="component" value="Chromosome 7"/>
</dbReference>
<protein>
    <recommendedName>
        <fullName evidence="15">Cytochrome P450 81E8</fullName>
    </recommendedName>
</protein>
<comment type="subcellular location">
    <subcellularLocation>
        <location evidence="1">Membrane</location>
        <topology evidence="1">Single-pass membrane protein</topology>
    </subcellularLocation>
</comment>
<comment type="similarity">
    <text evidence="2">Belongs to the cytochrome P450 family.</text>
</comment>
<reference evidence="13 14" key="1">
    <citation type="journal article" date="2023" name="Hortic Res">
        <title>The complete reference genome for grapevine (Vitis vinifera L.) genetics and breeding.</title>
        <authorList>
            <person name="Shi X."/>
            <person name="Cao S."/>
            <person name="Wang X."/>
            <person name="Huang S."/>
            <person name="Wang Y."/>
            <person name="Liu Z."/>
            <person name="Liu W."/>
            <person name="Leng X."/>
            <person name="Peng Y."/>
            <person name="Wang N."/>
            <person name="Wang Y."/>
            <person name="Ma Z."/>
            <person name="Xu X."/>
            <person name="Zhang F."/>
            <person name="Xue H."/>
            <person name="Zhong H."/>
            <person name="Wang Y."/>
            <person name="Zhang K."/>
            <person name="Velt A."/>
            <person name="Avia K."/>
            <person name="Holtgrawe D."/>
            <person name="Grimplet J."/>
            <person name="Matus J.T."/>
            <person name="Ware D."/>
            <person name="Wu X."/>
            <person name="Wang H."/>
            <person name="Liu C."/>
            <person name="Fang Y."/>
            <person name="Rustenholz C."/>
            <person name="Cheng Z."/>
            <person name="Xiao H."/>
            <person name="Zhou Y."/>
        </authorList>
    </citation>
    <scope>NUCLEOTIDE SEQUENCE [LARGE SCALE GENOMIC DNA]</scope>
    <source>
        <strain evidence="14">cv. Pinot noir / PN40024</strain>
        <tissue evidence="13">Leaf</tissue>
    </source>
</reference>
<accession>A0ABY9CAZ8</accession>
<dbReference type="EMBL" id="CP126654">
    <property type="protein sequence ID" value="WJZ91912.1"/>
    <property type="molecule type" value="Genomic_DNA"/>
</dbReference>
<dbReference type="SUPFAM" id="SSF48264">
    <property type="entry name" value="Cytochrome P450"/>
    <property type="match status" value="2"/>
</dbReference>
<dbReference type="InterPro" id="IPR001128">
    <property type="entry name" value="Cyt_P450"/>
</dbReference>
<evidence type="ECO:0000256" key="10">
    <source>
        <dbReference type="ARBA" id="ARBA00023136"/>
    </source>
</evidence>
<keyword evidence="9" id="KW-0503">Monooxygenase</keyword>
<gene>
    <name evidence="13" type="ORF">VitviT2T_010947</name>
</gene>
<evidence type="ECO:0000256" key="3">
    <source>
        <dbReference type="ARBA" id="ARBA00022617"/>
    </source>
</evidence>
<evidence type="ECO:0000256" key="6">
    <source>
        <dbReference type="ARBA" id="ARBA00022989"/>
    </source>
</evidence>
<evidence type="ECO:0000256" key="4">
    <source>
        <dbReference type="ARBA" id="ARBA00022692"/>
    </source>
</evidence>
<dbReference type="InterPro" id="IPR002401">
    <property type="entry name" value="Cyt_P450_E_grp-I"/>
</dbReference>
<dbReference type="Pfam" id="PF00067">
    <property type="entry name" value="p450"/>
    <property type="match status" value="2"/>
</dbReference>
<evidence type="ECO:0000256" key="5">
    <source>
        <dbReference type="ARBA" id="ARBA00022723"/>
    </source>
</evidence>
<keyword evidence="4 12" id="KW-0812">Transmembrane</keyword>
<dbReference type="InterPro" id="IPR017972">
    <property type="entry name" value="Cyt_P450_CS"/>
</dbReference>
<evidence type="ECO:0000256" key="12">
    <source>
        <dbReference type="SAM" id="Phobius"/>
    </source>
</evidence>
<dbReference type="PANTHER" id="PTHR47947">
    <property type="entry name" value="CYTOCHROME P450 82C3-RELATED"/>
    <property type="match status" value="1"/>
</dbReference>
<dbReference type="InterPro" id="IPR036396">
    <property type="entry name" value="Cyt_P450_sf"/>
</dbReference>
<keyword evidence="7" id="KW-0560">Oxidoreductase</keyword>